<dbReference type="InterPro" id="IPR040962">
    <property type="entry name" value="TPR_22"/>
</dbReference>
<evidence type="ECO:0008006" key="8">
    <source>
        <dbReference type="Google" id="ProtNLM"/>
    </source>
</evidence>
<organism evidence="6 7">
    <name type="scientific">Thielaviopsis punctulata</name>
    <dbReference type="NCBI Taxonomy" id="72032"/>
    <lineage>
        <taxon>Eukaryota</taxon>
        <taxon>Fungi</taxon>
        <taxon>Dikarya</taxon>
        <taxon>Ascomycota</taxon>
        <taxon>Pezizomycotina</taxon>
        <taxon>Sordariomycetes</taxon>
        <taxon>Hypocreomycetidae</taxon>
        <taxon>Microascales</taxon>
        <taxon>Ceratocystidaceae</taxon>
        <taxon>Thielaviopsis</taxon>
    </lineage>
</organism>
<feature type="repeat" description="TPR" evidence="3">
    <location>
        <begin position="37"/>
        <end position="70"/>
    </location>
</feature>
<comment type="caution">
    <text evidence="6">The sequence shown here is derived from an EMBL/GenBank/DDBJ whole genome shotgun (WGS) entry which is preliminary data.</text>
</comment>
<evidence type="ECO:0000256" key="3">
    <source>
        <dbReference type="PROSITE-ProRule" id="PRU00339"/>
    </source>
</evidence>
<evidence type="ECO:0000256" key="1">
    <source>
        <dbReference type="ARBA" id="ARBA00022737"/>
    </source>
</evidence>
<feature type="coiled-coil region" evidence="4">
    <location>
        <begin position="502"/>
        <end position="529"/>
    </location>
</feature>
<feature type="repeat" description="TPR" evidence="3">
    <location>
        <begin position="459"/>
        <end position="492"/>
    </location>
</feature>
<feature type="region of interest" description="Disordered" evidence="5">
    <location>
        <begin position="323"/>
        <end position="350"/>
    </location>
</feature>
<dbReference type="GO" id="GO:0055087">
    <property type="term" value="C:Ski complex"/>
    <property type="evidence" value="ECO:0007669"/>
    <property type="project" value="InterPro"/>
</dbReference>
<keyword evidence="7" id="KW-1185">Reference proteome</keyword>
<gene>
    <name evidence="6" type="ORF">TD95_000272</name>
</gene>
<dbReference type="EMBL" id="LAEV01001117">
    <property type="protein sequence ID" value="KKA28879.1"/>
    <property type="molecule type" value="Genomic_DNA"/>
</dbReference>
<protein>
    <recommendedName>
        <fullName evidence="8">Superkiller protein 3</fullName>
    </recommendedName>
</protein>
<dbReference type="Gene3D" id="1.25.40.10">
    <property type="entry name" value="Tetratricopeptide repeat domain"/>
    <property type="match status" value="5"/>
</dbReference>
<dbReference type="PANTHER" id="PTHR15704:SF7">
    <property type="entry name" value="SUPERKILLER COMPLEX PROTEIN 3"/>
    <property type="match status" value="1"/>
</dbReference>
<dbReference type="PROSITE" id="PS50293">
    <property type="entry name" value="TPR_REGION"/>
    <property type="match status" value="1"/>
</dbReference>
<keyword evidence="2 3" id="KW-0802">TPR repeat</keyword>
<name>A0A0F4ZE48_9PEZI</name>
<sequence>MSAKAQLRALNEAIKQNKYAEAVVKGKELIAIDGNNFNAFILLGFAQEKIGSLEDAETAYKTAALLNPKSPTPWQGVCKLAEGQGTKRLDLFKEALENLIPILADANEFPKIQDLIDRYTKLAATSDNKMHYIDALQLVSPDNAVYGYLEGLVPRPVETYEKIITATESEEKKLINRLIGERRTRIGSVFKVVSQETKHEVYSNSLLEHYIRRIINWCPDDELRRTYEEKLLKYCLDKLYVLKDGPGKDSYRQSVLDQATGMVVVRHPFQLGWDIALEWQDHKNISDYDPVILHEYCHFFPTSDLSRVILAFVTSDISPFPADAKTKETEAPKPKVSGESSSDDDEGGGVLVGEIPISEAERIMMMTEGMNKTTSLLAYRLVGAYYRHLEEWQECSELMRKAMKQITADSKLCGLQFLNTLDFFRILLGTSLVYYQSPRNHAEAMGLFEQVMERDPLSTEAMIGVGLIFEEEEEFEKASSFLSRALERDPENIMVKSEAGWVKAMMGQYEEAEAELRECLDTVSKSKKKAASVSGELLAQIQYRIGYCIWENDTSKAARKNRKGAYAFFLSALKSDLNHAQSYTILGIYYSDYAGDKKRARRCFQKALELSSNEVISAKHLAESYADDGDWEKVELISRRIIESGKVRPPPGSKRKGISWPFSALGTACLNKQEYPEAIANFQAALRMSPEDYHSWVSLGESYYRSGRHMAATKAILHAQDLEEKMEPDVRSALGDTWFTNYLLANIKKELSDYDSAIAVFKEIYKSHSSEYGVIISLLQSLVDCAHDSVEKGLYGKASQLATETIELAKNVAPLVFELFNFWKALGDACSVFVTVRARLDEMPMETVFTILTTFGSNEANGLFADYDKVDIAGLAANVEGPLAKKAVGYMILCHKRAIHVSSSDPHAQAVAHYNLGWAEYKAHSSLPLQKRGRSSRYQKAAVRAFKRAIELEAKNSEFWNALGVVTSQINPQVSQHAFVRSLHLDERNPAAWTNLGTLALMNNDIESASAAFARAQSNDPEYADAWVGNAYIQKLLGDENEFRGQMVHAISLSGGSNLTARQQYGAAMFDFVLKAPADDVHVANLIEPLFALGQAKALDPFELSYPHLFTLFQERIYDHARAVQTLETLCSTVESEYEATEDPELLGRFVIAKADLARSFLASKDYENAIEAGEMAISLTDEVSEQELTAEQRSKARLSAHLTVGLAHYFSNDVDTAVSNFEVALEETNSNPDAVCLLCQVLWATGTEKNRDLARDKLFDLANSLPNHVPSRLILAVISILDQDNESLEAVVVDLKMLRMKLSLDGNIYRAINDILAAVEAITPARSLSDVAAQMQTEILLHPGMPHGWTKLAAAMDGSAAALGQVAVDVAMKGVPPRGTLKAEDVAMACAVTKKVADAQTAVFMAPWVMEGWTALDGAMERGRNRVKAQVAA</sequence>
<keyword evidence="1" id="KW-0677">Repeat</keyword>
<evidence type="ECO:0000313" key="7">
    <source>
        <dbReference type="Proteomes" id="UP000033483"/>
    </source>
</evidence>
<dbReference type="Pfam" id="PF13432">
    <property type="entry name" value="TPR_16"/>
    <property type="match status" value="3"/>
</dbReference>
<dbReference type="PROSITE" id="PS50005">
    <property type="entry name" value="TPR"/>
    <property type="match status" value="4"/>
</dbReference>
<dbReference type="GO" id="GO:0006401">
    <property type="term" value="P:RNA catabolic process"/>
    <property type="evidence" value="ECO:0007669"/>
    <property type="project" value="InterPro"/>
</dbReference>
<dbReference type="SMART" id="SM00028">
    <property type="entry name" value="TPR"/>
    <property type="match status" value="13"/>
</dbReference>
<evidence type="ECO:0000256" key="5">
    <source>
        <dbReference type="SAM" id="MobiDB-lite"/>
    </source>
</evidence>
<dbReference type="InterPro" id="IPR011990">
    <property type="entry name" value="TPR-like_helical_dom_sf"/>
</dbReference>
<dbReference type="InterPro" id="IPR019734">
    <property type="entry name" value="TPR_rpt"/>
</dbReference>
<keyword evidence="4" id="KW-0175">Coiled coil</keyword>
<dbReference type="InterPro" id="IPR039226">
    <property type="entry name" value="Ski3/TTC37"/>
</dbReference>
<dbReference type="Proteomes" id="UP000033483">
    <property type="component" value="Unassembled WGS sequence"/>
</dbReference>
<dbReference type="OrthoDB" id="421075at2759"/>
<proteinExistence type="predicted"/>
<feature type="compositionally biased region" description="Basic and acidic residues" evidence="5">
    <location>
        <begin position="324"/>
        <end position="333"/>
    </location>
</feature>
<feature type="repeat" description="TPR" evidence="3">
    <location>
        <begin position="659"/>
        <end position="692"/>
    </location>
</feature>
<accession>A0A0F4ZE48</accession>
<dbReference type="Pfam" id="PF18833">
    <property type="entry name" value="TPR_22"/>
    <property type="match status" value="1"/>
</dbReference>
<reference evidence="6 7" key="1">
    <citation type="submission" date="2015-03" db="EMBL/GenBank/DDBJ databases">
        <authorList>
            <person name="Radwan O."/>
            <person name="Al-Naeli F.A."/>
            <person name="Rendon G.A."/>
            <person name="Fields C."/>
        </authorList>
    </citation>
    <scope>NUCLEOTIDE SEQUENCE [LARGE SCALE GENOMIC DNA]</scope>
    <source>
        <strain evidence="6">CR-DP1</strain>
    </source>
</reference>
<dbReference type="SUPFAM" id="SSF48452">
    <property type="entry name" value="TPR-like"/>
    <property type="match status" value="4"/>
</dbReference>
<dbReference type="PANTHER" id="PTHR15704">
    <property type="entry name" value="SUPERKILLER 3 PROTEIN-RELATED"/>
    <property type="match status" value="1"/>
</dbReference>
<evidence type="ECO:0000256" key="2">
    <source>
        <dbReference type="ARBA" id="ARBA00022803"/>
    </source>
</evidence>
<evidence type="ECO:0000313" key="6">
    <source>
        <dbReference type="EMBL" id="KKA28879.1"/>
    </source>
</evidence>
<evidence type="ECO:0000256" key="4">
    <source>
        <dbReference type="SAM" id="Coils"/>
    </source>
</evidence>
<feature type="repeat" description="TPR" evidence="3">
    <location>
        <begin position="990"/>
        <end position="1023"/>
    </location>
</feature>